<feature type="compositionally biased region" description="Basic and acidic residues" evidence="1">
    <location>
        <begin position="54"/>
        <end position="100"/>
    </location>
</feature>
<dbReference type="RefSeq" id="XP_018992591.1">
    <property type="nucleotide sequence ID" value="XM_019140100.1"/>
</dbReference>
<accession>A0A1E3HLI4</accession>
<keyword evidence="3" id="KW-1185">Reference proteome</keyword>
<feature type="compositionally biased region" description="Acidic residues" evidence="1">
    <location>
        <begin position="1"/>
        <end position="13"/>
    </location>
</feature>
<dbReference type="AlphaFoldDB" id="A0A1E3HLI4"/>
<gene>
    <name evidence="2" type="ORF">L202_05736</name>
</gene>
<proteinExistence type="predicted"/>
<evidence type="ECO:0000256" key="1">
    <source>
        <dbReference type="SAM" id="MobiDB-lite"/>
    </source>
</evidence>
<organism evidence="2 3">
    <name type="scientific">Cryptococcus amylolentus CBS 6039</name>
    <dbReference type="NCBI Taxonomy" id="1295533"/>
    <lineage>
        <taxon>Eukaryota</taxon>
        <taxon>Fungi</taxon>
        <taxon>Dikarya</taxon>
        <taxon>Basidiomycota</taxon>
        <taxon>Agaricomycotina</taxon>
        <taxon>Tremellomycetes</taxon>
        <taxon>Tremellales</taxon>
        <taxon>Cryptococcaceae</taxon>
        <taxon>Cryptococcus</taxon>
    </lineage>
</organism>
<evidence type="ECO:0000313" key="3">
    <source>
        <dbReference type="Proteomes" id="UP000094065"/>
    </source>
</evidence>
<evidence type="ECO:0000313" key="2">
    <source>
        <dbReference type="EMBL" id="ODN77217.1"/>
    </source>
</evidence>
<protein>
    <submittedName>
        <fullName evidence="2">Uncharacterized protein</fullName>
    </submittedName>
</protein>
<dbReference type="STRING" id="1295533.A0A1E3HLI4"/>
<dbReference type="EMBL" id="AWGJ01000008">
    <property type="protein sequence ID" value="ODN77217.1"/>
    <property type="molecule type" value="Genomic_DNA"/>
</dbReference>
<name>A0A1E3HLI4_9TREE</name>
<feature type="compositionally biased region" description="Basic and acidic residues" evidence="1">
    <location>
        <begin position="14"/>
        <end position="28"/>
    </location>
</feature>
<dbReference type="OrthoDB" id="4850at2759"/>
<dbReference type="Proteomes" id="UP000094065">
    <property type="component" value="Unassembled WGS sequence"/>
</dbReference>
<reference evidence="2 3" key="1">
    <citation type="submission" date="2016-06" db="EMBL/GenBank/DDBJ databases">
        <title>Evolution of pathogenesis and genome organization in the Tremellales.</title>
        <authorList>
            <person name="Cuomo C."/>
            <person name="Litvintseva A."/>
            <person name="Heitman J."/>
            <person name="Chen Y."/>
            <person name="Sun S."/>
            <person name="Springer D."/>
            <person name="Dromer F."/>
            <person name="Young S."/>
            <person name="Zeng Q."/>
            <person name="Chapman S."/>
            <person name="Gujja S."/>
            <person name="Saif S."/>
            <person name="Birren B."/>
        </authorList>
    </citation>
    <scope>NUCLEOTIDE SEQUENCE [LARGE SCALE GENOMIC DNA]</scope>
    <source>
        <strain evidence="2 3">CBS 6039</strain>
    </source>
</reference>
<dbReference type="GeneID" id="30157045"/>
<comment type="caution">
    <text evidence="2">The sequence shown here is derived from an EMBL/GenBank/DDBJ whole genome shotgun (WGS) entry which is preliminary data.</text>
</comment>
<dbReference type="PANTHER" id="PTHR37948">
    <property type="entry name" value="ZGC:113208"/>
    <property type="match status" value="1"/>
</dbReference>
<dbReference type="PANTHER" id="PTHR37948:SF1">
    <property type="entry name" value="BLL5189 PROTEIN"/>
    <property type="match status" value="1"/>
</dbReference>
<feature type="region of interest" description="Disordered" evidence="1">
    <location>
        <begin position="1"/>
        <end position="150"/>
    </location>
</feature>
<sequence>MSDVDMDELAGGEDYERERLENIRERDALLQSLGLESKPRLPPPTSTPVKRLTLSKEEKQRRKVSKMKELAVRREQPTRKSRRVEAREDGKGREGRDRRTSTRRTPYPGPRYDPLPKAIAPTLAPGPDYAEGEGEAYERAPRPTRGQDGRLEFEGRFKGVFAPNLTPEEMFAGGAFGGGFFRDVYSRVTNRQLSSAEDTASLPFTLPPSLHPVLLTSPTPQASVNRFKVSAGQSLQEWEKAGWIWAGDPRGWAEWYVRFWEGRRCGDDARQVNRWLKVAGPTGRFKRALLKKMLQAGGREMVEDEDVGRVLRQCLWQWGYVLDGGEFERAMAS</sequence>
<feature type="compositionally biased region" description="Basic and acidic residues" evidence="1">
    <location>
        <begin position="136"/>
        <end position="150"/>
    </location>
</feature>